<sequence>MVQSYFDTTLALLRDIEHPDKDNLLNNLRFCLSTVSAPQSATALGNATHTDCLRNNGCFSDSGYSSAPPDALGVNRSVNMTSNMSETTILELSRSKEDNEDGMESNLDSEDCNSIYSDATDVTTSTKDQYITELVDDLVDNILMKKPSSEIQLEELCAYLPGLLKAFARTIGFLGESRQSRDVMVFVSKYR</sequence>
<evidence type="ECO:0000313" key="1">
    <source>
        <dbReference type="EMBL" id="KAF2797792.1"/>
    </source>
</evidence>
<gene>
    <name evidence="1" type="ORF">K505DRAFT_405543</name>
</gene>
<keyword evidence="2" id="KW-1185">Reference proteome</keyword>
<dbReference type="Proteomes" id="UP000799757">
    <property type="component" value="Unassembled WGS sequence"/>
</dbReference>
<organism evidence="1 2">
    <name type="scientific">Melanomma pulvis-pyrius CBS 109.77</name>
    <dbReference type="NCBI Taxonomy" id="1314802"/>
    <lineage>
        <taxon>Eukaryota</taxon>
        <taxon>Fungi</taxon>
        <taxon>Dikarya</taxon>
        <taxon>Ascomycota</taxon>
        <taxon>Pezizomycotina</taxon>
        <taxon>Dothideomycetes</taxon>
        <taxon>Pleosporomycetidae</taxon>
        <taxon>Pleosporales</taxon>
        <taxon>Melanommataceae</taxon>
        <taxon>Melanomma</taxon>
    </lineage>
</organism>
<reference evidence="1" key="1">
    <citation type="journal article" date="2020" name="Stud. Mycol.">
        <title>101 Dothideomycetes genomes: a test case for predicting lifestyles and emergence of pathogens.</title>
        <authorList>
            <person name="Haridas S."/>
            <person name="Albert R."/>
            <person name="Binder M."/>
            <person name="Bloem J."/>
            <person name="Labutti K."/>
            <person name="Salamov A."/>
            <person name="Andreopoulos B."/>
            <person name="Baker S."/>
            <person name="Barry K."/>
            <person name="Bills G."/>
            <person name="Bluhm B."/>
            <person name="Cannon C."/>
            <person name="Castanera R."/>
            <person name="Culley D."/>
            <person name="Daum C."/>
            <person name="Ezra D."/>
            <person name="Gonzalez J."/>
            <person name="Henrissat B."/>
            <person name="Kuo A."/>
            <person name="Liang C."/>
            <person name="Lipzen A."/>
            <person name="Lutzoni F."/>
            <person name="Magnuson J."/>
            <person name="Mondo S."/>
            <person name="Nolan M."/>
            <person name="Ohm R."/>
            <person name="Pangilinan J."/>
            <person name="Park H.-J."/>
            <person name="Ramirez L."/>
            <person name="Alfaro M."/>
            <person name="Sun H."/>
            <person name="Tritt A."/>
            <person name="Yoshinaga Y."/>
            <person name="Zwiers L.-H."/>
            <person name="Turgeon B."/>
            <person name="Goodwin S."/>
            <person name="Spatafora J."/>
            <person name="Crous P."/>
            <person name="Grigoriev I."/>
        </authorList>
    </citation>
    <scope>NUCLEOTIDE SEQUENCE</scope>
    <source>
        <strain evidence="1">CBS 109.77</strain>
    </source>
</reference>
<dbReference type="AlphaFoldDB" id="A0A6A6XN72"/>
<proteinExistence type="predicted"/>
<dbReference type="EMBL" id="MU001798">
    <property type="protein sequence ID" value="KAF2797792.1"/>
    <property type="molecule type" value="Genomic_DNA"/>
</dbReference>
<protein>
    <submittedName>
        <fullName evidence="1">Uncharacterized protein</fullName>
    </submittedName>
</protein>
<accession>A0A6A6XN72</accession>
<name>A0A6A6XN72_9PLEO</name>
<evidence type="ECO:0000313" key="2">
    <source>
        <dbReference type="Proteomes" id="UP000799757"/>
    </source>
</evidence>
<feature type="non-terminal residue" evidence="1">
    <location>
        <position position="191"/>
    </location>
</feature>